<reference evidence="1" key="1">
    <citation type="submission" date="2009-06" db="EMBL/GenBank/DDBJ databases">
        <authorList>
            <consortium name="US DOE Joint Genome Institute (JGI-PGF)"/>
            <person name="Lucas S."/>
            <person name="Copeland A."/>
            <person name="Lapidus A."/>
            <person name="Glavina del Rio T."/>
            <person name="Dalin E."/>
            <person name="Tice H."/>
            <person name="Bruce D."/>
            <person name="Goodwin L."/>
            <person name="Pitluck S."/>
            <person name="Kyrpides N."/>
            <person name="Mavromatis K."/>
            <person name="Ivanova N."/>
            <person name="Saunders E."/>
            <person name="Brettin T."/>
            <person name="Detter J.C."/>
            <person name="Han C."/>
            <person name="Larimer F."/>
            <person name="Land M."/>
            <person name="Hauser L."/>
            <person name="Markowitz V."/>
            <person name="Cheng J.-F."/>
            <person name="Hugenholtz P."/>
            <person name="Woyke T."/>
            <person name="Wu D."/>
            <person name="Gronow S."/>
            <person name="Klenk H.-P."/>
            <person name="Eisen J.A."/>
        </authorList>
    </citation>
    <scope>NUCLEOTIDE SEQUENCE</scope>
    <source>
        <strain evidence="1">Eklund 17B</strain>
    </source>
</reference>
<evidence type="ECO:0000313" key="1">
    <source>
        <dbReference type="EMBL" id="ACD24561.1"/>
    </source>
</evidence>
<dbReference type="HOGENOM" id="CLU_2895997_0_0_9"/>
<organism evidence="1">
    <name type="scientific">Clostridium botulinum (strain Eklund 17B / Type B)</name>
    <dbReference type="NCBI Taxonomy" id="935198"/>
    <lineage>
        <taxon>Bacteria</taxon>
        <taxon>Bacillati</taxon>
        <taxon>Bacillota</taxon>
        <taxon>Clostridia</taxon>
        <taxon>Eubacteriales</taxon>
        <taxon>Clostridiaceae</taxon>
        <taxon>Clostridium</taxon>
    </lineage>
</organism>
<proteinExistence type="predicted"/>
<reference evidence="1" key="2">
    <citation type="submission" date="2009-08" db="EMBL/GenBank/DDBJ databases">
        <authorList>
            <person name="Shrivastava S."/>
            <person name="Brinkac L.M."/>
            <person name="Dodson R.J."/>
            <person name="Harkins D.M."/>
            <person name="Durkin A.S."/>
            <person name="Sutton G."/>
        </authorList>
    </citation>
    <scope>NUCLEOTIDE SEQUENCE</scope>
    <source>
        <strain evidence="1">Eklund 17B</strain>
    </source>
</reference>
<gene>
    <name evidence="1" type="ordered locus">CLL_A1937</name>
</gene>
<protein>
    <submittedName>
        <fullName evidence="1">Uncharacterized protein</fullName>
    </submittedName>
</protein>
<dbReference type="EMBL" id="CP001056">
    <property type="protein sequence ID" value="ACD24561.1"/>
    <property type="molecule type" value="Genomic_DNA"/>
</dbReference>
<accession>B2TM13</accession>
<dbReference type="AlphaFoldDB" id="B2TM13"/>
<dbReference type="KEGG" id="cbk:CLL_A1937"/>
<name>B2TM13_CLOBB</name>
<sequence>MDIKLKDILSCVKTWTTLRLDNKDNGERFYPSYSEITSYGDYYITEIEAAEDKLIVTIKEQI</sequence>